<gene>
    <name evidence="7" type="ORF">A2406_00090</name>
</gene>
<evidence type="ECO:0000256" key="2">
    <source>
        <dbReference type="ARBA" id="ARBA00022475"/>
    </source>
</evidence>
<accession>A0A1G2BWD9</accession>
<protein>
    <submittedName>
        <fullName evidence="7">Uncharacterized protein</fullName>
    </submittedName>
</protein>
<evidence type="ECO:0000256" key="1">
    <source>
        <dbReference type="ARBA" id="ARBA00004651"/>
    </source>
</evidence>
<name>A0A1G2BWD9_9BACT</name>
<feature type="transmembrane region" description="Helical" evidence="6">
    <location>
        <begin position="363"/>
        <end position="382"/>
    </location>
</feature>
<feature type="transmembrane region" description="Helical" evidence="6">
    <location>
        <begin position="116"/>
        <end position="137"/>
    </location>
</feature>
<feature type="transmembrane region" description="Helical" evidence="6">
    <location>
        <begin position="12"/>
        <end position="31"/>
    </location>
</feature>
<organism evidence="7 8">
    <name type="scientific">Candidatus Komeilibacteria bacterium RIFOXYC1_FULL_37_11</name>
    <dbReference type="NCBI Taxonomy" id="1798555"/>
    <lineage>
        <taxon>Bacteria</taxon>
        <taxon>Candidatus Komeiliibacteriota</taxon>
    </lineage>
</organism>
<feature type="transmembrane region" description="Helical" evidence="6">
    <location>
        <begin position="219"/>
        <end position="240"/>
    </location>
</feature>
<feature type="transmembrane region" description="Helical" evidence="6">
    <location>
        <begin position="43"/>
        <end position="66"/>
    </location>
</feature>
<evidence type="ECO:0000313" key="7">
    <source>
        <dbReference type="EMBL" id="OGY93378.1"/>
    </source>
</evidence>
<dbReference type="Pfam" id="PF01943">
    <property type="entry name" value="Polysacc_synt"/>
    <property type="match status" value="1"/>
</dbReference>
<feature type="transmembrane region" description="Helical" evidence="6">
    <location>
        <begin position="149"/>
        <end position="168"/>
    </location>
</feature>
<proteinExistence type="predicted"/>
<dbReference type="PANTHER" id="PTHR30250:SF26">
    <property type="entry name" value="PSMA PROTEIN"/>
    <property type="match status" value="1"/>
</dbReference>
<dbReference type="InterPro" id="IPR002797">
    <property type="entry name" value="Polysacc_synth"/>
</dbReference>
<dbReference type="InterPro" id="IPR050833">
    <property type="entry name" value="Poly_Biosynth_Transport"/>
</dbReference>
<evidence type="ECO:0000256" key="3">
    <source>
        <dbReference type="ARBA" id="ARBA00022692"/>
    </source>
</evidence>
<keyword evidence="2" id="KW-1003">Cell membrane</keyword>
<dbReference type="GO" id="GO:0005886">
    <property type="term" value="C:plasma membrane"/>
    <property type="evidence" value="ECO:0007669"/>
    <property type="project" value="UniProtKB-SubCell"/>
</dbReference>
<evidence type="ECO:0000313" key="8">
    <source>
        <dbReference type="Proteomes" id="UP000177626"/>
    </source>
</evidence>
<dbReference type="CDD" id="cd13128">
    <property type="entry name" value="MATE_Wzx_like"/>
    <property type="match status" value="1"/>
</dbReference>
<keyword evidence="4 6" id="KW-1133">Transmembrane helix</keyword>
<feature type="transmembrane region" description="Helical" evidence="6">
    <location>
        <begin position="260"/>
        <end position="280"/>
    </location>
</feature>
<dbReference type="EMBL" id="MHKQ01000023">
    <property type="protein sequence ID" value="OGY93378.1"/>
    <property type="molecule type" value="Genomic_DNA"/>
</dbReference>
<dbReference type="PANTHER" id="PTHR30250">
    <property type="entry name" value="PST FAMILY PREDICTED COLANIC ACID TRANSPORTER"/>
    <property type="match status" value="1"/>
</dbReference>
<dbReference type="Proteomes" id="UP000177626">
    <property type="component" value="Unassembled WGS sequence"/>
</dbReference>
<feature type="transmembrane region" description="Helical" evidence="6">
    <location>
        <begin position="442"/>
        <end position="459"/>
    </location>
</feature>
<feature type="transmembrane region" description="Helical" evidence="6">
    <location>
        <begin position="418"/>
        <end position="436"/>
    </location>
</feature>
<comment type="subcellular location">
    <subcellularLocation>
        <location evidence="1">Cell membrane</location>
        <topology evidence="1">Multi-pass membrane protein</topology>
    </subcellularLocation>
</comment>
<comment type="caution">
    <text evidence="7">The sequence shown here is derived from an EMBL/GenBank/DDBJ whole genome shotgun (WGS) entry which is preliminary data.</text>
</comment>
<feature type="transmembrane region" description="Helical" evidence="6">
    <location>
        <begin position="388"/>
        <end position="406"/>
    </location>
</feature>
<evidence type="ECO:0000256" key="4">
    <source>
        <dbReference type="ARBA" id="ARBA00022989"/>
    </source>
</evidence>
<feature type="transmembrane region" description="Helical" evidence="6">
    <location>
        <begin position="87"/>
        <end position="110"/>
    </location>
</feature>
<sequence>MSTANKIFTNTLWQVVIRIVNVFIGVFSLALVTRMLGQVGFGYYTTIFAFVQIFAILADLGLYMAMLREISSAKDKESENKIINNIFTIRILSSFLMLVLIVVAIQFFPYDKVVKTGVIFFMGTFFFQTLITTLTAVFSKYLDMAKVALVDFANKILYAGFLLYLFVYGFSLKAILLGNSFTMAVSFILLLLFFKRYGRLSLSWDFGYWKIVFKRSWPLAITVVLNLLYFKADTLVLSVYRPPAEVGLYGAPYRVLEVMATFPHMFMSLILPIFTAHWIAKKSQELKQSFQYNFDFFSILSVAMLFSIWLVSRPLMIKLAGPDFALSGPILDILIVATVGIFFGTLFIYMVVAIDAQKQMIKYFFFAAVIALVGYFIFIPIYSYWGAAYMTLFVEWLITFFAWRVVYKNTSLRVNLKVFYKSLLAGAIAFFVAKMFGAYNIIFVLLVSWLLYLVVLALLKTVSRAQLKNIFLAK</sequence>
<dbReference type="AlphaFoldDB" id="A0A1G2BWD9"/>
<keyword evidence="3 6" id="KW-0812">Transmembrane</keyword>
<feature type="transmembrane region" description="Helical" evidence="6">
    <location>
        <begin position="292"/>
        <end position="310"/>
    </location>
</feature>
<evidence type="ECO:0000256" key="6">
    <source>
        <dbReference type="SAM" id="Phobius"/>
    </source>
</evidence>
<keyword evidence="5 6" id="KW-0472">Membrane</keyword>
<feature type="transmembrane region" description="Helical" evidence="6">
    <location>
        <begin position="330"/>
        <end position="351"/>
    </location>
</feature>
<feature type="transmembrane region" description="Helical" evidence="6">
    <location>
        <begin position="174"/>
        <end position="194"/>
    </location>
</feature>
<evidence type="ECO:0000256" key="5">
    <source>
        <dbReference type="ARBA" id="ARBA00023136"/>
    </source>
</evidence>
<reference evidence="7 8" key="1">
    <citation type="journal article" date="2016" name="Nat. Commun.">
        <title>Thousands of microbial genomes shed light on interconnected biogeochemical processes in an aquifer system.</title>
        <authorList>
            <person name="Anantharaman K."/>
            <person name="Brown C.T."/>
            <person name="Hug L.A."/>
            <person name="Sharon I."/>
            <person name="Castelle C.J."/>
            <person name="Probst A.J."/>
            <person name="Thomas B.C."/>
            <person name="Singh A."/>
            <person name="Wilkins M.J."/>
            <person name="Karaoz U."/>
            <person name="Brodie E.L."/>
            <person name="Williams K.H."/>
            <person name="Hubbard S.S."/>
            <person name="Banfield J.F."/>
        </authorList>
    </citation>
    <scope>NUCLEOTIDE SEQUENCE [LARGE SCALE GENOMIC DNA]</scope>
</reference>